<sequence length="435" mass="51159">MSSRLFNTILIPFRRNVCRFRSTDIKVFQDSVFIRKLRWETQKLTCKLDQNQNNEEDNHLNGKLQRLQLENSVSERYRRKRNVVREIDAPSLLDISENFNVDHDALRRKLEINVQLECDNFQPQENEEYKSPRNLVNILAAHGDANRETVKKLFATQYEFNWRTETGDPDQFSFYGFCKDLKDAGGEDVMTYDTRKAHVISSLYHAQEKLHKIRHLTHRQLCPPVYVRTAVDKRWTWKKWICNRDRSVFEVTDGETDIDWITNVPLRDYITVHSVQNDRGAAFPNGENHLYWAVLEEDDFGENQSHAAHGNNLGTTQVYVGKAMHGIKDRWVANTKSHGRNMELSRNVMYNMMNYDQNTLEGQQLVDLRFLLHKAHTHHQERQQGNRCGLFIMGRQGYGDEENVERCNIKGIPLQLGRNVWHLTPTNMKFGMNCF</sequence>
<keyword evidence="2" id="KW-1185">Reference proteome</keyword>
<gene>
    <name evidence="1" type="ORF">PACLA_8A085236</name>
</gene>
<dbReference type="AlphaFoldDB" id="A0A6S7G8E6"/>
<protein>
    <submittedName>
        <fullName evidence="1">Uncharacterized protein</fullName>
    </submittedName>
</protein>
<proteinExistence type="predicted"/>
<evidence type="ECO:0000313" key="2">
    <source>
        <dbReference type="Proteomes" id="UP001152795"/>
    </source>
</evidence>
<accession>A0A6S7G8E6</accession>
<evidence type="ECO:0000313" key="1">
    <source>
        <dbReference type="EMBL" id="CAB3985262.1"/>
    </source>
</evidence>
<organism evidence="1 2">
    <name type="scientific">Paramuricea clavata</name>
    <name type="common">Red gorgonian</name>
    <name type="synonym">Violescent sea-whip</name>
    <dbReference type="NCBI Taxonomy" id="317549"/>
    <lineage>
        <taxon>Eukaryota</taxon>
        <taxon>Metazoa</taxon>
        <taxon>Cnidaria</taxon>
        <taxon>Anthozoa</taxon>
        <taxon>Octocorallia</taxon>
        <taxon>Malacalcyonacea</taxon>
        <taxon>Plexauridae</taxon>
        <taxon>Paramuricea</taxon>
    </lineage>
</organism>
<reference evidence="1" key="1">
    <citation type="submission" date="2020-04" db="EMBL/GenBank/DDBJ databases">
        <authorList>
            <person name="Alioto T."/>
            <person name="Alioto T."/>
            <person name="Gomez Garrido J."/>
        </authorList>
    </citation>
    <scope>NUCLEOTIDE SEQUENCE</scope>
    <source>
        <strain evidence="1">A484AB</strain>
    </source>
</reference>
<name>A0A6S7G8E6_PARCT</name>
<comment type="caution">
    <text evidence="1">The sequence shown here is derived from an EMBL/GenBank/DDBJ whole genome shotgun (WGS) entry which is preliminary data.</text>
</comment>
<dbReference type="EMBL" id="CACRXK020000849">
    <property type="protein sequence ID" value="CAB3985262.1"/>
    <property type="molecule type" value="Genomic_DNA"/>
</dbReference>
<dbReference type="Proteomes" id="UP001152795">
    <property type="component" value="Unassembled WGS sequence"/>
</dbReference>